<dbReference type="AlphaFoldDB" id="A0A6I4SZ05"/>
<feature type="chain" id="PRO_5026035670" description="DUF4398 domain-containing protein" evidence="1">
    <location>
        <begin position="19"/>
        <end position="167"/>
    </location>
</feature>
<evidence type="ECO:0008006" key="4">
    <source>
        <dbReference type="Google" id="ProtNLM"/>
    </source>
</evidence>
<keyword evidence="3" id="KW-1185">Reference proteome</keyword>
<evidence type="ECO:0000256" key="1">
    <source>
        <dbReference type="SAM" id="SignalP"/>
    </source>
</evidence>
<name>A0A6I4SZ05_9SPHN</name>
<comment type="caution">
    <text evidence="2">The sequence shown here is derived from an EMBL/GenBank/DDBJ whole genome shotgun (WGS) entry which is preliminary data.</text>
</comment>
<dbReference type="OrthoDB" id="7505503at2"/>
<evidence type="ECO:0000313" key="2">
    <source>
        <dbReference type="EMBL" id="MXO60267.1"/>
    </source>
</evidence>
<dbReference type="PROSITE" id="PS51257">
    <property type="entry name" value="PROKAR_LIPOPROTEIN"/>
    <property type="match status" value="1"/>
</dbReference>
<feature type="signal peptide" evidence="1">
    <location>
        <begin position="1"/>
        <end position="18"/>
    </location>
</feature>
<keyword evidence="1" id="KW-0732">Signal</keyword>
<protein>
    <recommendedName>
        <fullName evidence="4">DUF4398 domain-containing protein</fullName>
    </recommendedName>
</protein>
<proteinExistence type="predicted"/>
<gene>
    <name evidence="2" type="ORF">GRI89_12035</name>
</gene>
<dbReference type="Proteomes" id="UP000433652">
    <property type="component" value="Unassembled WGS sequence"/>
</dbReference>
<dbReference type="RefSeq" id="WP_159795812.1">
    <property type="nucleotide sequence ID" value="NZ_WTYM01000046.1"/>
</dbReference>
<reference evidence="2 3" key="1">
    <citation type="submission" date="2019-12" db="EMBL/GenBank/DDBJ databases">
        <title>Genomic-based taxomic classification of the family Erythrobacteraceae.</title>
        <authorList>
            <person name="Xu L."/>
        </authorList>
    </citation>
    <scope>NUCLEOTIDE SEQUENCE [LARGE SCALE GENOMIC DNA]</scope>
    <source>
        <strain evidence="2 3">MCCC 1K01500</strain>
    </source>
</reference>
<dbReference type="EMBL" id="WTYM01000046">
    <property type="protein sequence ID" value="MXO60267.1"/>
    <property type="molecule type" value="Genomic_DNA"/>
</dbReference>
<accession>A0A6I4SZ05</accession>
<sequence length="167" mass="17673">MPNRALPALLTAMLAACASPQGDYPSLAIRDAERVTGTMEPAQPATEPFVAPTPSAESIANIESLVEQANSAYESYRGKLDGVRAAVLAARGAEPGTDAWARANVAIADLETERSRTMLPLAEIDRLTVAAAIEGGTLEDYEAAQGLVGEMVDFETAKLDEIWNALR</sequence>
<organism evidence="2 3">
    <name type="scientific">Croceibacterium salegens</name>
    <dbReference type="NCBI Taxonomy" id="1737568"/>
    <lineage>
        <taxon>Bacteria</taxon>
        <taxon>Pseudomonadati</taxon>
        <taxon>Pseudomonadota</taxon>
        <taxon>Alphaproteobacteria</taxon>
        <taxon>Sphingomonadales</taxon>
        <taxon>Erythrobacteraceae</taxon>
        <taxon>Croceibacterium</taxon>
    </lineage>
</organism>
<evidence type="ECO:0000313" key="3">
    <source>
        <dbReference type="Proteomes" id="UP000433652"/>
    </source>
</evidence>